<organism evidence="1 2">
    <name type="scientific">Vaccinium darrowii</name>
    <dbReference type="NCBI Taxonomy" id="229202"/>
    <lineage>
        <taxon>Eukaryota</taxon>
        <taxon>Viridiplantae</taxon>
        <taxon>Streptophyta</taxon>
        <taxon>Embryophyta</taxon>
        <taxon>Tracheophyta</taxon>
        <taxon>Spermatophyta</taxon>
        <taxon>Magnoliopsida</taxon>
        <taxon>eudicotyledons</taxon>
        <taxon>Gunneridae</taxon>
        <taxon>Pentapetalae</taxon>
        <taxon>asterids</taxon>
        <taxon>Ericales</taxon>
        <taxon>Ericaceae</taxon>
        <taxon>Vaccinioideae</taxon>
        <taxon>Vaccinieae</taxon>
        <taxon>Vaccinium</taxon>
    </lineage>
</organism>
<protein>
    <submittedName>
        <fullName evidence="1">Uncharacterized protein</fullName>
    </submittedName>
</protein>
<reference evidence="1 2" key="1">
    <citation type="journal article" date="2021" name="Hortic Res">
        <title>High-quality reference genome and annotation aids understanding of berry development for evergreen blueberry (Vaccinium darrowii).</title>
        <authorList>
            <person name="Yu J."/>
            <person name="Hulse-Kemp A.M."/>
            <person name="Babiker E."/>
            <person name="Staton M."/>
        </authorList>
    </citation>
    <scope>NUCLEOTIDE SEQUENCE [LARGE SCALE GENOMIC DNA]</scope>
    <source>
        <strain evidence="2">cv. NJ 8807/NJ 8810</strain>
        <tissue evidence="1">Young leaf</tissue>
    </source>
</reference>
<accession>A0ACB7Z8J7</accession>
<evidence type="ECO:0000313" key="2">
    <source>
        <dbReference type="Proteomes" id="UP000828048"/>
    </source>
</evidence>
<name>A0ACB7Z8J7_9ERIC</name>
<keyword evidence="2" id="KW-1185">Reference proteome</keyword>
<gene>
    <name evidence="1" type="ORF">Vadar_030080</name>
</gene>
<dbReference type="Proteomes" id="UP000828048">
    <property type="component" value="Chromosome 4"/>
</dbReference>
<dbReference type="EMBL" id="CM037154">
    <property type="protein sequence ID" value="KAH7861737.1"/>
    <property type="molecule type" value="Genomic_DNA"/>
</dbReference>
<proteinExistence type="predicted"/>
<comment type="caution">
    <text evidence="1">The sequence shown here is derived from an EMBL/GenBank/DDBJ whole genome shotgun (WGS) entry which is preliminary data.</text>
</comment>
<sequence>MVRSPCCDKTGLKKGTWTPEEDKKLTDYINRYGSWNWRQLPKFAGLSRCGKSCRLRWMNYLRPNLKRGNFSAEEEQLIIKLHESLGNRWSAIAAKLPGRTDNEIKNHWHTYLKKVSRPIPVSEGEKPSSTSRSKRKFVGEKRSNQPDDSFLNPATDHQILESSQFPPHELSTMDTAAENSTSFEESEVPPYEMVFETNENFWTEPFLADNYGATYVLSPLLDPGFFSSDSPFMDDELLRSYGAFDEYVTMF</sequence>
<evidence type="ECO:0000313" key="1">
    <source>
        <dbReference type="EMBL" id="KAH7861737.1"/>
    </source>
</evidence>